<dbReference type="EMBL" id="JAAKZH010000008">
    <property type="protein sequence ID" value="NGO65998.1"/>
    <property type="molecule type" value="Genomic_DNA"/>
</dbReference>
<keyword evidence="2" id="KW-1185">Reference proteome</keyword>
<organism evidence="1 2">
    <name type="scientific">Rhizobium daejeonense</name>
    <dbReference type="NCBI Taxonomy" id="240521"/>
    <lineage>
        <taxon>Bacteria</taxon>
        <taxon>Pseudomonadati</taxon>
        <taxon>Pseudomonadota</taxon>
        <taxon>Alphaproteobacteria</taxon>
        <taxon>Hyphomicrobiales</taxon>
        <taxon>Rhizobiaceae</taxon>
        <taxon>Rhizobium/Agrobacterium group</taxon>
        <taxon>Rhizobium</taxon>
    </lineage>
</organism>
<sequence length="143" mass="14893">MTNSQFYVIGKKGFGVLVLRTSPLRAATVSHEVITAYEASHPGVDGYARIAAKAKAMMASQDGKPDTALDEVQIQGIEALISGGATVSEADFTLVGEVVDAGWDFNRVIQLPIESALRAVGPSGTAAGDLFEAILSDTPNTTP</sequence>
<dbReference type="AlphaFoldDB" id="A0A6M1SCN0"/>
<dbReference type="Proteomes" id="UP000477849">
    <property type="component" value="Unassembled WGS sequence"/>
</dbReference>
<accession>A0A6M1SCN0</accession>
<reference evidence="1 2" key="1">
    <citation type="submission" date="2020-02" db="EMBL/GenBank/DDBJ databases">
        <title>Genome sequence of the type strain CCBAU10050 of Rhizobium daejeonense.</title>
        <authorList>
            <person name="Gao J."/>
            <person name="Sun J."/>
        </authorList>
    </citation>
    <scope>NUCLEOTIDE SEQUENCE [LARGE SCALE GENOMIC DNA]</scope>
    <source>
        <strain evidence="1 2">CCBAU10050</strain>
    </source>
</reference>
<evidence type="ECO:0000313" key="1">
    <source>
        <dbReference type="EMBL" id="NGO65998.1"/>
    </source>
</evidence>
<protein>
    <submittedName>
        <fullName evidence="1">Uncharacterized protein</fullName>
    </submittedName>
</protein>
<gene>
    <name evidence="1" type="ORF">G6N76_20245</name>
</gene>
<proteinExistence type="predicted"/>
<dbReference type="RefSeq" id="WP_163897484.1">
    <property type="nucleotide sequence ID" value="NZ_CP048424.1"/>
</dbReference>
<name>A0A6M1SCN0_9HYPH</name>
<evidence type="ECO:0000313" key="2">
    <source>
        <dbReference type="Proteomes" id="UP000477849"/>
    </source>
</evidence>
<comment type="caution">
    <text evidence="1">The sequence shown here is derived from an EMBL/GenBank/DDBJ whole genome shotgun (WGS) entry which is preliminary data.</text>
</comment>